<reference evidence="2" key="2">
    <citation type="submission" date="2016-05" db="EMBL/GenBank/DDBJ databases">
        <title>Comparative analysis highlights variable genome content of wheat rusts and divergence of the mating loci.</title>
        <authorList>
            <person name="Cuomo C.A."/>
            <person name="Bakkeren G."/>
            <person name="Szabo L."/>
            <person name="Khalil H."/>
            <person name="Joly D."/>
            <person name="Goldberg J."/>
            <person name="Young S."/>
            <person name="Zeng Q."/>
            <person name="Fellers J."/>
        </authorList>
    </citation>
    <scope>NUCLEOTIDE SEQUENCE [LARGE SCALE GENOMIC DNA]</scope>
    <source>
        <strain evidence="2">1-1 BBBD Race 1</strain>
    </source>
</reference>
<dbReference type="VEuPathDB" id="FungiDB:PTTG_29090"/>
<reference evidence="3 4" key="3">
    <citation type="journal article" date="2017" name="G3 (Bethesda)">
        <title>Comparative analysis highlights variable genome content of wheat rusts and divergence of the mating loci.</title>
        <authorList>
            <person name="Cuomo C.A."/>
            <person name="Bakkeren G."/>
            <person name="Khalil H.B."/>
            <person name="Panwar V."/>
            <person name="Joly D."/>
            <person name="Linning R."/>
            <person name="Sakthikumar S."/>
            <person name="Song X."/>
            <person name="Adiconis X."/>
            <person name="Fan L."/>
            <person name="Goldberg J.M."/>
            <person name="Levin J.Z."/>
            <person name="Young S."/>
            <person name="Zeng Q."/>
            <person name="Anikster Y."/>
            <person name="Bruce M."/>
            <person name="Wang M."/>
            <person name="Yin C."/>
            <person name="McCallum B."/>
            <person name="Szabo L.J."/>
            <person name="Hulbert S."/>
            <person name="Chen X."/>
            <person name="Fellers J.P."/>
        </authorList>
    </citation>
    <scope>NUCLEOTIDE SEQUENCE</scope>
    <source>
        <strain evidence="3">isolate 1-1 / race 1 (BBBD)</strain>
        <strain evidence="4">Isolate 1-1 / race 1 (BBBD)</strain>
    </source>
</reference>
<accession>A0A180G6S3</accession>
<sequence>MSKNPGKILCPETQAEEDTSLVARSPRLASVGLDYLGFITNGQKPEFPHCSFSPGRAPWTIISPIRDLGDMNIDLLSMTWEEFQILALEHVKQSHTVNPLFCLLHDANYIGALEWRVTLLGHPYYTAANKIQVASDALFSKFAEAAYNFFPNAVVFKMIMREPNDPPADSMPADGNSVKRAHPVDANGERRPTIALRTPGAYRFQKYPAVSSSGNQGLSTGLSNTVQAGPDDGVNASPLGGRGHGAVQNNISQSTGSRSVTRAVTKDGPKGMSTPKTHEVGPSPLATNTTAPRVPAGRQPVSTDKIEVIRRPLTATARRVVSLPSTRVIQLPQAGPTHQARIPLGPEPPELQSVPFKRFLDVAGIHSKDSGTRHRLSAHGIIHWTFFRSASEQALLDLGFPIGTARLLCEGVALLEQDVYSHR</sequence>
<evidence type="ECO:0000313" key="3">
    <source>
        <dbReference type="EnsemblFungi" id="PTTG_29090-t43_1-p1"/>
    </source>
</evidence>
<proteinExistence type="predicted"/>
<evidence type="ECO:0000313" key="2">
    <source>
        <dbReference type="EMBL" id="OAV88268.1"/>
    </source>
</evidence>
<protein>
    <submittedName>
        <fullName evidence="2 3">Uncharacterized protein</fullName>
    </submittedName>
</protein>
<feature type="compositionally biased region" description="Polar residues" evidence="1">
    <location>
        <begin position="213"/>
        <end position="227"/>
    </location>
</feature>
<name>A0A180G6S3_PUCT1</name>
<reference evidence="2" key="1">
    <citation type="submission" date="2009-11" db="EMBL/GenBank/DDBJ databases">
        <authorList>
            <consortium name="The Broad Institute Genome Sequencing Platform"/>
            <person name="Ward D."/>
            <person name="Feldgarden M."/>
            <person name="Earl A."/>
            <person name="Young S.K."/>
            <person name="Zeng Q."/>
            <person name="Koehrsen M."/>
            <person name="Alvarado L."/>
            <person name="Berlin A."/>
            <person name="Bochicchio J."/>
            <person name="Borenstein D."/>
            <person name="Chapman S.B."/>
            <person name="Chen Z."/>
            <person name="Engels R."/>
            <person name="Freedman E."/>
            <person name="Gellesch M."/>
            <person name="Goldberg J."/>
            <person name="Griggs A."/>
            <person name="Gujja S."/>
            <person name="Heilman E."/>
            <person name="Heiman D."/>
            <person name="Hepburn T."/>
            <person name="Howarth C."/>
            <person name="Jen D."/>
            <person name="Larson L."/>
            <person name="Lewis B."/>
            <person name="Mehta T."/>
            <person name="Park D."/>
            <person name="Pearson M."/>
            <person name="Roberts A."/>
            <person name="Saif S."/>
            <person name="Shea T."/>
            <person name="Shenoy N."/>
            <person name="Sisk P."/>
            <person name="Stolte C."/>
            <person name="Sykes S."/>
            <person name="Thomson T."/>
            <person name="Walk T."/>
            <person name="White J."/>
            <person name="Yandava C."/>
            <person name="Izard J."/>
            <person name="Baranova O.V."/>
            <person name="Blanton J.M."/>
            <person name="Tanner A.C."/>
            <person name="Dewhirst F.E."/>
            <person name="Haas B."/>
            <person name="Nusbaum C."/>
            <person name="Birren B."/>
        </authorList>
    </citation>
    <scope>NUCLEOTIDE SEQUENCE [LARGE SCALE GENOMIC DNA]</scope>
    <source>
        <strain evidence="2">1-1 BBBD Race 1</strain>
    </source>
</reference>
<dbReference type="OrthoDB" id="10550145at2759"/>
<dbReference type="Proteomes" id="UP000005240">
    <property type="component" value="Unassembled WGS sequence"/>
</dbReference>
<feature type="region of interest" description="Disordered" evidence="1">
    <location>
        <begin position="213"/>
        <end position="298"/>
    </location>
</feature>
<keyword evidence="4" id="KW-1185">Reference proteome</keyword>
<reference evidence="3" key="4">
    <citation type="submission" date="2025-05" db="UniProtKB">
        <authorList>
            <consortium name="EnsemblFungi"/>
        </authorList>
    </citation>
    <scope>IDENTIFICATION</scope>
    <source>
        <strain evidence="3">isolate 1-1 / race 1 (BBBD)</strain>
    </source>
</reference>
<dbReference type="EMBL" id="ADAS02000192">
    <property type="protein sequence ID" value="OAV88268.1"/>
    <property type="molecule type" value="Genomic_DNA"/>
</dbReference>
<organism evidence="2">
    <name type="scientific">Puccinia triticina (isolate 1-1 / race 1 (BBBD))</name>
    <name type="common">Brown leaf rust fungus</name>
    <dbReference type="NCBI Taxonomy" id="630390"/>
    <lineage>
        <taxon>Eukaryota</taxon>
        <taxon>Fungi</taxon>
        <taxon>Dikarya</taxon>
        <taxon>Basidiomycota</taxon>
        <taxon>Pucciniomycotina</taxon>
        <taxon>Pucciniomycetes</taxon>
        <taxon>Pucciniales</taxon>
        <taxon>Pucciniaceae</taxon>
        <taxon>Puccinia</taxon>
    </lineage>
</organism>
<evidence type="ECO:0000256" key="1">
    <source>
        <dbReference type="SAM" id="MobiDB-lite"/>
    </source>
</evidence>
<dbReference type="AlphaFoldDB" id="A0A180G6S3"/>
<gene>
    <name evidence="2" type="ORF">PTTG_29090</name>
</gene>
<feature type="compositionally biased region" description="Polar residues" evidence="1">
    <location>
        <begin position="247"/>
        <end position="262"/>
    </location>
</feature>
<dbReference type="EnsemblFungi" id="PTTG_29090-t43_1">
    <property type="protein sequence ID" value="PTTG_29090-t43_1-p1"/>
    <property type="gene ID" value="PTTG_29090"/>
</dbReference>
<evidence type="ECO:0000313" key="4">
    <source>
        <dbReference type="Proteomes" id="UP000005240"/>
    </source>
</evidence>